<dbReference type="PROSITE" id="PS50850">
    <property type="entry name" value="MFS"/>
    <property type="match status" value="1"/>
</dbReference>
<dbReference type="InterPro" id="IPR020846">
    <property type="entry name" value="MFS_dom"/>
</dbReference>
<feature type="transmembrane region" description="Helical" evidence="6">
    <location>
        <begin position="77"/>
        <end position="96"/>
    </location>
</feature>
<feature type="transmembrane region" description="Helical" evidence="6">
    <location>
        <begin position="247"/>
        <end position="267"/>
    </location>
</feature>
<feature type="transmembrane region" description="Helical" evidence="6">
    <location>
        <begin position="45"/>
        <end position="70"/>
    </location>
</feature>
<reference evidence="8" key="1">
    <citation type="submission" date="2017-09" db="EMBL/GenBank/DDBJ databases">
        <title>Complete Genome Sequence of ansamitocin-producing Bacterium Actinosynnema pretiosum X47.</title>
        <authorList>
            <person name="Cao G."/>
            <person name="Zong G."/>
            <person name="Zhong C."/>
            <person name="Fu J."/>
        </authorList>
    </citation>
    <scope>NUCLEOTIDE SEQUENCE [LARGE SCALE GENOMIC DNA]</scope>
    <source>
        <strain evidence="8">X47</strain>
    </source>
</reference>
<name>A0A290Z7F1_9PSEU</name>
<evidence type="ECO:0000313" key="9">
    <source>
        <dbReference type="Proteomes" id="UP000218505"/>
    </source>
</evidence>
<dbReference type="PANTHER" id="PTHR43124">
    <property type="entry name" value="PURINE EFFLUX PUMP PBUE"/>
    <property type="match status" value="1"/>
</dbReference>
<feature type="transmembrane region" description="Helical" evidence="6">
    <location>
        <begin position="279"/>
        <end position="298"/>
    </location>
</feature>
<feature type="transmembrane region" description="Helical" evidence="6">
    <location>
        <begin position="165"/>
        <end position="184"/>
    </location>
</feature>
<dbReference type="KEGG" id="apre:CNX65_18035"/>
<dbReference type="EMBL" id="CP023445">
    <property type="protein sequence ID" value="ATE54950.1"/>
    <property type="molecule type" value="Genomic_DNA"/>
</dbReference>
<evidence type="ECO:0000256" key="4">
    <source>
        <dbReference type="ARBA" id="ARBA00022989"/>
    </source>
</evidence>
<keyword evidence="3 6" id="KW-0812">Transmembrane</keyword>
<keyword evidence="9" id="KW-1185">Reference proteome</keyword>
<accession>A0A290Z7F1</accession>
<evidence type="ECO:0000256" key="3">
    <source>
        <dbReference type="ARBA" id="ARBA00022692"/>
    </source>
</evidence>
<dbReference type="GO" id="GO:0022857">
    <property type="term" value="F:transmembrane transporter activity"/>
    <property type="evidence" value="ECO:0007669"/>
    <property type="project" value="InterPro"/>
</dbReference>
<evidence type="ECO:0000313" key="8">
    <source>
        <dbReference type="EMBL" id="ATE54950.1"/>
    </source>
</evidence>
<evidence type="ECO:0000256" key="1">
    <source>
        <dbReference type="ARBA" id="ARBA00004651"/>
    </source>
</evidence>
<evidence type="ECO:0000256" key="6">
    <source>
        <dbReference type="SAM" id="Phobius"/>
    </source>
</evidence>
<proteinExistence type="predicted"/>
<dbReference type="InterPro" id="IPR050189">
    <property type="entry name" value="MFS_Efflux_Transporters"/>
</dbReference>
<dbReference type="PANTHER" id="PTHR43124:SF3">
    <property type="entry name" value="CHLORAMPHENICOL EFFLUX PUMP RV0191"/>
    <property type="match status" value="1"/>
</dbReference>
<feature type="transmembrane region" description="Helical" evidence="6">
    <location>
        <begin position="12"/>
        <end position="33"/>
    </location>
</feature>
<feature type="transmembrane region" description="Helical" evidence="6">
    <location>
        <begin position="367"/>
        <end position="386"/>
    </location>
</feature>
<organism evidence="8 9">
    <name type="scientific">Actinosynnema pretiosum</name>
    <dbReference type="NCBI Taxonomy" id="42197"/>
    <lineage>
        <taxon>Bacteria</taxon>
        <taxon>Bacillati</taxon>
        <taxon>Actinomycetota</taxon>
        <taxon>Actinomycetes</taxon>
        <taxon>Pseudonocardiales</taxon>
        <taxon>Pseudonocardiaceae</taxon>
        <taxon>Actinosynnema</taxon>
    </lineage>
</organism>
<feature type="transmembrane region" description="Helical" evidence="6">
    <location>
        <begin position="138"/>
        <end position="159"/>
    </location>
</feature>
<dbReference type="Gene3D" id="1.20.1250.20">
    <property type="entry name" value="MFS general substrate transporter like domains"/>
    <property type="match status" value="2"/>
</dbReference>
<evidence type="ECO:0000259" key="7">
    <source>
        <dbReference type="PROSITE" id="PS50850"/>
    </source>
</evidence>
<feature type="transmembrane region" description="Helical" evidence="6">
    <location>
        <begin position="108"/>
        <end position="126"/>
    </location>
</feature>
<dbReference type="InterPro" id="IPR036259">
    <property type="entry name" value="MFS_trans_sf"/>
</dbReference>
<sequence length="391" mass="39717">MDPRTTPAAQRALIAAVQVLGLATWFSASAVVPSLRAEWGVDLAAAVWLTAATQLGFVVGAVASAALALADRVPAHLLLAAGATGAATSTLVFALLADGLAAAVPLRFATGLFLAGVYPVGMKLMASWATPDRRARAMGLLIGALTLGSALPHLIGVLAWPWRPLVSAAACATLVAALLSATLLRAGPHLARSAPARDPAYALTLLRDRAPRLVNLGYLGHMWELYALWTWLPLFGADAVRDLDPRVAGLAAFAAVGVAGVAGCLVGGWAADRFGRPRAAATALALSGACCLLSPLAHAASPPVLLAFAAVWGAAVIADSGVFSTMLSEVVDGPRAGTALTAQTAAGFLLTVVAIQLVPVVAEVVTWRYALVVLALGPVVGVVALTRPRAA</sequence>
<feature type="transmembrane region" description="Helical" evidence="6">
    <location>
        <begin position="216"/>
        <end position="235"/>
    </location>
</feature>
<gene>
    <name evidence="8" type="ORF">CNX65_18035</name>
</gene>
<keyword evidence="2" id="KW-1003">Cell membrane</keyword>
<comment type="subcellular location">
    <subcellularLocation>
        <location evidence="1">Cell membrane</location>
        <topology evidence="1">Multi-pass membrane protein</topology>
    </subcellularLocation>
</comment>
<evidence type="ECO:0000256" key="2">
    <source>
        <dbReference type="ARBA" id="ARBA00022475"/>
    </source>
</evidence>
<dbReference type="Proteomes" id="UP000218505">
    <property type="component" value="Chromosome"/>
</dbReference>
<protein>
    <submittedName>
        <fullName evidence="8">MFS transporter</fullName>
    </submittedName>
</protein>
<keyword evidence="4 6" id="KW-1133">Transmembrane helix</keyword>
<evidence type="ECO:0000256" key="5">
    <source>
        <dbReference type="ARBA" id="ARBA00023136"/>
    </source>
</evidence>
<dbReference type="SUPFAM" id="SSF103473">
    <property type="entry name" value="MFS general substrate transporter"/>
    <property type="match status" value="1"/>
</dbReference>
<feature type="transmembrane region" description="Helical" evidence="6">
    <location>
        <begin position="304"/>
        <end position="327"/>
    </location>
</feature>
<dbReference type="GO" id="GO:0005886">
    <property type="term" value="C:plasma membrane"/>
    <property type="evidence" value="ECO:0007669"/>
    <property type="project" value="UniProtKB-SubCell"/>
</dbReference>
<feature type="domain" description="Major facilitator superfamily (MFS) profile" evidence="7">
    <location>
        <begin position="1"/>
        <end position="391"/>
    </location>
</feature>
<dbReference type="AlphaFoldDB" id="A0A290Z7F1"/>
<dbReference type="InterPro" id="IPR011701">
    <property type="entry name" value="MFS"/>
</dbReference>
<keyword evidence="5 6" id="KW-0472">Membrane</keyword>
<dbReference type="RefSeq" id="WP_096494584.1">
    <property type="nucleotide sequence ID" value="NZ_CP023445.1"/>
</dbReference>
<dbReference type="Pfam" id="PF07690">
    <property type="entry name" value="MFS_1"/>
    <property type="match status" value="1"/>
</dbReference>
<feature type="transmembrane region" description="Helical" evidence="6">
    <location>
        <begin position="339"/>
        <end position="361"/>
    </location>
</feature>